<gene>
    <name evidence="4" type="ORF">EC844_11493</name>
</gene>
<protein>
    <submittedName>
        <fullName evidence="4">TetR family transcriptional regulator</fullName>
    </submittedName>
</protein>
<dbReference type="PANTHER" id="PTHR30055">
    <property type="entry name" value="HTH-TYPE TRANSCRIPTIONAL REGULATOR RUTR"/>
    <property type="match status" value="1"/>
</dbReference>
<comment type="caution">
    <text evidence="4">The sequence shown here is derived from an EMBL/GenBank/DDBJ whole genome shotgun (WGS) entry which is preliminary data.</text>
</comment>
<dbReference type="AlphaFoldDB" id="A0A4R1XNT7"/>
<dbReference type="InterPro" id="IPR050109">
    <property type="entry name" value="HTH-type_TetR-like_transc_reg"/>
</dbReference>
<dbReference type="SUPFAM" id="SSF46689">
    <property type="entry name" value="Homeodomain-like"/>
    <property type="match status" value="1"/>
</dbReference>
<dbReference type="Proteomes" id="UP000294963">
    <property type="component" value="Unassembled WGS sequence"/>
</dbReference>
<dbReference type="Gene3D" id="1.10.357.10">
    <property type="entry name" value="Tetracycline Repressor, domain 2"/>
    <property type="match status" value="1"/>
</dbReference>
<dbReference type="PANTHER" id="PTHR30055:SF223">
    <property type="entry name" value="HTH-TYPE TRANSCRIPTIONAL REGULATOR UIDR"/>
    <property type="match status" value="1"/>
</dbReference>
<feature type="domain" description="HTH tetR-type" evidence="3">
    <location>
        <begin position="10"/>
        <end position="69"/>
    </location>
</feature>
<sequence length="185" mass="21404">MMNQRQQQAQQNREILMQSALDVFRDHGINAPLQLIIQDAQLGRATFYRNFADRRALVLALMQHALARLEKNAQSFSLYPDGFIRLVRNHIQDLPYLTALMEYWRVIPHDDPELLAIYQQRDAILQPLIDTAIKHHLCRSDLSPKDYALLNAILRASFQGHTEQAQIQLAERAVELFIHGIQLQA</sequence>
<dbReference type="InterPro" id="IPR036271">
    <property type="entry name" value="Tet_transcr_reg_TetR-rel_C_sf"/>
</dbReference>
<keyword evidence="1 2" id="KW-0238">DNA-binding</keyword>
<dbReference type="InterPro" id="IPR001647">
    <property type="entry name" value="HTH_TetR"/>
</dbReference>
<dbReference type="GO" id="GO:0000976">
    <property type="term" value="F:transcription cis-regulatory region binding"/>
    <property type="evidence" value="ECO:0007669"/>
    <property type="project" value="TreeGrafter"/>
</dbReference>
<keyword evidence="5" id="KW-1185">Reference proteome</keyword>
<proteinExistence type="predicted"/>
<accession>A0A4R1XNT7</accession>
<feature type="DNA-binding region" description="H-T-H motif" evidence="2">
    <location>
        <begin position="32"/>
        <end position="51"/>
    </location>
</feature>
<reference evidence="4 5" key="1">
    <citation type="submission" date="2019-03" db="EMBL/GenBank/DDBJ databases">
        <title>Genomic analyses of the natural microbiome of Caenorhabditis elegans.</title>
        <authorList>
            <person name="Samuel B."/>
        </authorList>
    </citation>
    <scope>NUCLEOTIDE SEQUENCE [LARGE SCALE GENOMIC DNA]</scope>
    <source>
        <strain evidence="4 5">JUb89</strain>
    </source>
</reference>
<evidence type="ECO:0000256" key="1">
    <source>
        <dbReference type="ARBA" id="ARBA00023125"/>
    </source>
</evidence>
<dbReference type="Pfam" id="PF00440">
    <property type="entry name" value="TetR_N"/>
    <property type="match status" value="1"/>
</dbReference>
<organism evidence="4 5">
    <name type="scientific">Acinetobacter calcoaceticus</name>
    <dbReference type="NCBI Taxonomy" id="471"/>
    <lineage>
        <taxon>Bacteria</taxon>
        <taxon>Pseudomonadati</taxon>
        <taxon>Pseudomonadota</taxon>
        <taxon>Gammaproteobacteria</taxon>
        <taxon>Moraxellales</taxon>
        <taxon>Moraxellaceae</taxon>
        <taxon>Acinetobacter</taxon>
        <taxon>Acinetobacter calcoaceticus/baumannii complex</taxon>
    </lineage>
</organism>
<name>A0A4R1XNT7_ACICA</name>
<evidence type="ECO:0000256" key="2">
    <source>
        <dbReference type="PROSITE-ProRule" id="PRU00335"/>
    </source>
</evidence>
<dbReference type="SUPFAM" id="SSF48498">
    <property type="entry name" value="Tetracyclin repressor-like, C-terminal domain"/>
    <property type="match status" value="1"/>
</dbReference>
<evidence type="ECO:0000259" key="3">
    <source>
        <dbReference type="PROSITE" id="PS50977"/>
    </source>
</evidence>
<dbReference type="InterPro" id="IPR009057">
    <property type="entry name" value="Homeodomain-like_sf"/>
</dbReference>
<evidence type="ECO:0000313" key="5">
    <source>
        <dbReference type="Proteomes" id="UP000294963"/>
    </source>
</evidence>
<dbReference type="PROSITE" id="PS50977">
    <property type="entry name" value="HTH_TETR_2"/>
    <property type="match status" value="1"/>
</dbReference>
<dbReference type="EMBL" id="SLVJ01000014">
    <property type="protein sequence ID" value="TCM65847.1"/>
    <property type="molecule type" value="Genomic_DNA"/>
</dbReference>
<dbReference type="GO" id="GO:0003700">
    <property type="term" value="F:DNA-binding transcription factor activity"/>
    <property type="evidence" value="ECO:0007669"/>
    <property type="project" value="TreeGrafter"/>
</dbReference>
<evidence type="ECO:0000313" key="4">
    <source>
        <dbReference type="EMBL" id="TCM65847.1"/>
    </source>
</evidence>